<comment type="caution">
    <text evidence="2">The sequence shown here is derived from an EMBL/GenBank/DDBJ whole genome shotgun (WGS) entry which is preliminary data.</text>
</comment>
<proteinExistence type="predicted"/>
<name>A0A7W6MB35_9RHOB</name>
<gene>
    <name evidence="2" type="ORF">GGR93_003497</name>
</gene>
<dbReference type="RefSeq" id="WP_025054031.1">
    <property type="nucleotide sequence ID" value="NZ_JACIFU010000005.1"/>
</dbReference>
<evidence type="ECO:0000313" key="3">
    <source>
        <dbReference type="Proteomes" id="UP000565745"/>
    </source>
</evidence>
<keyword evidence="1" id="KW-0472">Membrane</keyword>
<organism evidence="2 3">
    <name type="scientific">Sulfitobacter noctilucicola</name>
    <dbReference type="NCBI Taxonomy" id="1342301"/>
    <lineage>
        <taxon>Bacteria</taxon>
        <taxon>Pseudomonadati</taxon>
        <taxon>Pseudomonadota</taxon>
        <taxon>Alphaproteobacteria</taxon>
        <taxon>Rhodobacterales</taxon>
        <taxon>Roseobacteraceae</taxon>
        <taxon>Sulfitobacter</taxon>
    </lineage>
</organism>
<protein>
    <submittedName>
        <fullName evidence="2">Uncharacterized protein</fullName>
    </submittedName>
</protein>
<feature type="transmembrane region" description="Helical" evidence="1">
    <location>
        <begin position="6"/>
        <end position="25"/>
    </location>
</feature>
<reference evidence="2 3" key="1">
    <citation type="submission" date="2020-08" db="EMBL/GenBank/DDBJ databases">
        <title>Genomic Encyclopedia of Type Strains, Phase IV (KMG-IV): sequencing the most valuable type-strain genomes for metagenomic binning, comparative biology and taxonomic classification.</title>
        <authorList>
            <person name="Goeker M."/>
        </authorList>
    </citation>
    <scope>NUCLEOTIDE SEQUENCE [LARGE SCALE GENOMIC DNA]</scope>
    <source>
        <strain evidence="2 3">DSM 101015</strain>
    </source>
</reference>
<keyword evidence="1" id="KW-1133">Transmembrane helix</keyword>
<evidence type="ECO:0000313" key="2">
    <source>
        <dbReference type="EMBL" id="MBB4175694.1"/>
    </source>
</evidence>
<dbReference type="Proteomes" id="UP000565745">
    <property type="component" value="Unassembled WGS sequence"/>
</dbReference>
<accession>A0A7W6MB35</accession>
<keyword evidence="1" id="KW-0812">Transmembrane</keyword>
<evidence type="ECO:0000256" key="1">
    <source>
        <dbReference type="SAM" id="Phobius"/>
    </source>
</evidence>
<keyword evidence="3" id="KW-1185">Reference proteome</keyword>
<dbReference type="EMBL" id="JACIFU010000005">
    <property type="protein sequence ID" value="MBB4175694.1"/>
    <property type="molecule type" value="Genomic_DNA"/>
</dbReference>
<dbReference type="AlphaFoldDB" id="A0A7W6MB35"/>
<sequence>MTNTIAIILAIILIVAGLVDVFYFGTEHMIFLGKKLADLIEYIAFWR</sequence>